<keyword evidence="2" id="KW-1185">Reference proteome</keyword>
<dbReference type="EMBL" id="CP144914">
    <property type="protein sequence ID" value="WWD80227.1"/>
    <property type="molecule type" value="Genomic_DNA"/>
</dbReference>
<protein>
    <submittedName>
        <fullName evidence="1">Uncharacterized protein</fullName>
    </submittedName>
</protein>
<evidence type="ECO:0000313" key="1">
    <source>
        <dbReference type="EMBL" id="WWD80227.1"/>
    </source>
</evidence>
<accession>A0A5C7F4J6</accession>
<dbReference type="Proteomes" id="UP000321816">
    <property type="component" value="Chromosome"/>
</dbReference>
<gene>
    <name evidence="1" type="ORF">FTX54_001280</name>
</gene>
<dbReference type="KEGG" id="ahal:FTX54_001280"/>
<reference evidence="1 2" key="1">
    <citation type="submission" date="2024-01" db="EMBL/GenBank/DDBJ databases">
        <title>Complete Genome Sequence of Alkalicoccus halolimnae BZ-SZ-XJ29T, a Moderately Halophilic Bacterium Isolated from a Salt Lake.</title>
        <authorList>
            <person name="Zhao B."/>
        </authorList>
    </citation>
    <scope>NUCLEOTIDE SEQUENCE [LARGE SCALE GENOMIC DNA]</scope>
    <source>
        <strain evidence="1 2">BZ-SZ-XJ29</strain>
    </source>
</reference>
<proteinExistence type="predicted"/>
<name>A0A5C7F4J6_9BACI</name>
<evidence type="ECO:0000313" key="2">
    <source>
        <dbReference type="Proteomes" id="UP000321816"/>
    </source>
</evidence>
<sequence>MIKGTVMEKLGQDYLEKRNEETFIRVDDTLAITVSTFVSMFGDSEMTYSSLAVNENTTDAWLEIFKRWNEEGILPD</sequence>
<organism evidence="1 2">
    <name type="scientific">Alkalicoccus halolimnae</name>
    <dbReference type="NCBI Taxonomy" id="1667239"/>
    <lineage>
        <taxon>Bacteria</taxon>
        <taxon>Bacillati</taxon>
        <taxon>Bacillota</taxon>
        <taxon>Bacilli</taxon>
        <taxon>Bacillales</taxon>
        <taxon>Bacillaceae</taxon>
        <taxon>Alkalicoccus</taxon>
    </lineage>
</organism>
<dbReference type="AlphaFoldDB" id="A0A5C7F4J6"/>
<dbReference type="RefSeq" id="WP_147804262.1">
    <property type="nucleotide sequence ID" value="NZ_CP144914.1"/>
</dbReference>